<dbReference type="Proteomes" id="UP000655366">
    <property type="component" value="Unassembled WGS sequence"/>
</dbReference>
<comment type="caution">
    <text evidence="11">The sequence shown here is derived from an EMBL/GenBank/DDBJ whole genome shotgun (WGS) entry which is preliminary data.</text>
</comment>
<keyword evidence="12" id="KW-1185">Reference proteome</keyword>
<dbReference type="AlphaFoldDB" id="A0A931CTG4"/>
<gene>
    <name evidence="11" type="primary">nudC</name>
    <name evidence="11" type="ORF">IV500_08850</name>
</gene>
<dbReference type="PANTHER" id="PTHR42904">
    <property type="entry name" value="NUDIX HYDROLASE, NUDC SUBFAMILY"/>
    <property type="match status" value="1"/>
</dbReference>
<keyword evidence="8" id="KW-0520">NAD</keyword>
<comment type="cofactor">
    <cofactor evidence="2">
        <name>Zn(2+)</name>
        <dbReference type="ChEBI" id="CHEBI:29105"/>
    </cofactor>
</comment>
<evidence type="ECO:0000313" key="12">
    <source>
        <dbReference type="Proteomes" id="UP000655366"/>
    </source>
</evidence>
<evidence type="ECO:0000256" key="6">
    <source>
        <dbReference type="ARBA" id="ARBA00022801"/>
    </source>
</evidence>
<dbReference type="Gene3D" id="3.90.79.20">
    <property type="match status" value="1"/>
</dbReference>
<dbReference type="InterPro" id="IPR015797">
    <property type="entry name" value="NUDIX_hydrolase-like_dom_sf"/>
</dbReference>
<comment type="catalytic activity">
    <reaction evidence="9">
        <text>a 5'-end NAD(+)-phospho-ribonucleoside in mRNA + H2O = a 5'-end phospho-adenosine-phospho-ribonucleoside in mRNA + beta-nicotinamide D-ribonucleotide + 2 H(+)</text>
        <dbReference type="Rhea" id="RHEA:60876"/>
        <dbReference type="Rhea" id="RHEA-COMP:15698"/>
        <dbReference type="Rhea" id="RHEA-COMP:15719"/>
        <dbReference type="ChEBI" id="CHEBI:14649"/>
        <dbReference type="ChEBI" id="CHEBI:15377"/>
        <dbReference type="ChEBI" id="CHEBI:15378"/>
        <dbReference type="ChEBI" id="CHEBI:144029"/>
        <dbReference type="ChEBI" id="CHEBI:144051"/>
    </reaction>
    <physiologicalReaction direction="left-to-right" evidence="9">
        <dbReference type="Rhea" id="RHEA:60877"/>
    </physiologicalReaction>
</comment>
<dbReference type="EMBL" id="JADNYM010000009">
    <property type="protein sequence ID" value="MBG0739493.1"/>
    <property type="molecule type" value="Genomic_DNA"/>
</dbReference>
<dbReference type="Pfam" id="PF09297">
    <property type="entry name" value="Zn_ribbon_NUD"/>
    <property type="match status" value="1"/>
</dbReference>
<accession>A0A931CTG4</accession>
<evidence type="ECO:0000256" key="1">
    <source>
        <dbReference type="ARBA" id="ARBA00001946"/>
    </source>
</evidence>
<dbReference type="RefSeq" id="WP_196396430.1">
    <property type="nucleotide sequence ID" value="NZ_JADNYM010000009.1"/>
</dbReference>
<evidence type="ECO:0000256" key="9">
    <source>
        <dbReference type="ARBA" id="ARBA00023679"/>
    </source>
</evidence>
<dbReference type="GO" id="GO:0005829">
    <property type="term" value="C:cytosol"/>
    <property type="evidence" value="ECO:0007669"/>
    <property type="project" value="TreeGrafter"/>
</dbReference>
<comment type="cofactor">
    <cofactor evidence="1">
        <name>Mg(2+)</name>
        <dbReference type="ChEBI" id="CHEBI:18420"/>
    </cofactor>
</comment>
<dbReference type="InterPro" id="IPR020084">
    <property type="entry name" value="NUDIX_hydrolase_CS"/>
</dbReference>
<evidence type="ECO:0000256" key="5">
    <source>
        <dbReference type="ARBA" id="ARBA00022723"/>
    </source>
</evidence>
<evidence type="ECO:0000256" key="4">
    <source>
        <dbReference type="ARBA" id="ARBA00012381"/>
    </source>
</evidence>
<dbReference type="SUPFAM" id="SSF55811">
    <property type="entry name" value="Nudix"/>
    <property type="match status" value="1"/>
</dbReference>
<evidence type="ECO:0000313" key="11">
    <source>
        <dbReference type="EMBL" id="MBG0739493.1"/>
    </source>
</evidence>
<dbReference type="GO" id="GO:0006742">
    <property type="term" value="P:NADP+ catabolic process"/>
    <property type="evidence" value="ECO:0007669"/>
    <property type="project" value="TreeGrafter"/>
</dbReference>
<dbReference type="EC" id="3.6.1.22" evidence="4"/>
<dbReference type="CDD" id="cd03429">
    <property type="entry name" value="NUDIX_NADH_pyrophosphatase_Nudt13"/>
    <property type="match status" value="1"/>
</dbReference>
<keyword evidence="6 11" id="KW-0378">Hydrolase</keyword>
<evidence type="ECO:0000256" key="3">
    <source>
        <dbReference type="ARBA" id="ARBA00009595"/>
    </source>
</evidence>
<protein>
    <recommendedName>
        <fullName evidence="4">NAD(+) diphosphatase</fullName>
        <ecNumber evidence="4">3.6.1.22</ecNumber>
    </recommendedName>
</protein>
<evidence type="ECO:0000259" key="10">
    <source>
        <dbReference type="PROSITE" id="PS51462"/>
    </source>
</evidence>
<keyword evidence="7" id="KW-0460">Magnesium</keyword>
<dbReference type="InterPro" id="IPR015376">
    <property type="entry name" value="Znr_NADH_PPase"/>
</dbReference>
<sequence length="335" mass="35983">MIQTEPLPWTEAVLDRGCERRSAAGFLEGLLSSEESRCMVLVDGKTLIQSERIVFVDARQLAPDALAVYLGRATAALAPVPGAAPVQVQLSSPDSTPPRLSPEDDILLVVLPAEAAAAVLAMAPAGTRLAGYREAALSLPAADAGIFIEASAIANWHRTHKHCPLCGALTRTEAAGWVRRCPQDNSEHYPRTDPAIIVAVVGPDERILLAGGSNWEANRYSTLAGFVEPGESLEQAVVREIGEEVGVRLHSPTYLGSQAWPFPASLMLGYLARTEDTEAVPDGVEITRARWFSRDELQQAVSSGEIVISTRTSIARALIENWYGGRILEAGEVNE</sequence>
<dbReference type="GO" id="GO:0035529">
    <property type="term" value="F:NADH pyrophosphatase activity"/>
    <property type="evidence" value="ECO:0007669"/>
    <property type="project" value="TreeGrafter"/>
</dbReference>
<dbReference type="Pfam" id="PF00293">
    <property type="entry name" value="NUDIX"/>
    <property type="match status" value="1"/>
</dbReference>
<dbReference type="GO" id="GO:0019677">
    <property type="term" value="P:NAD+ catabolic process"/>
    <property type="evidence" value="ECO:0007669"/>
    <property type="project" value="TreeGrafter"/>
</dbReference>
<dbReference type="InterPro" id="IPR049734">
    <property type="entry name" value="NudC-like_C"/>
</dbReference>
<evidence type="ECO:0000256" key="2">
    <source>
        <dbReference type="ARBA" id="ARBA00001947"/>
    </source>
</evidence>
<feature type="domain" description="Nudix hydrolase" evidence="10">
    <location>
        <begin position="190"/>
        <end position="314"/>
    </location>
</feature>
<comment type="similarity">
    <text evidence="3">Belongs to the Nudix hydrolase family. NudC subfamily.</text>
</comment>
<organism evidence="11 12">
    <name type="scientific">Arthrobacter terrae</name>
    <dbReference type="NCBI Taxonomy" id="2935737"/>
    <lineage>
        <taxon>Bacteria</taxon>
        <taxon>Bacillati</taxon>
        <taxon>Actinomycetota</taxon>
        <taxon>Actinomycetes</taxon>
        <taxon>Micrococcales</taxon>
        <taxon>Micrococcaceae</taxon>
        <taxon>Arthrobacter</taxon>
    </lineage>
</organism>
<keyword evidence="5" id="KW-0479">Metal-binding</keyword>
<evidence type="ECO:0000256" key="7">
    <source>
        <dbReference type="ARBA" id="ARBA00022842"/>
    </source>
</evidence>
<evidence type="ECO:0000256" key="8">
    <source>
        <dbReference type="ARBA" id="ARBA00023027"/>
    </source>
</evidence>
<dbReference type="GO" id="GO:0046872">
    <property type="term" value="F:metal ion binding"/>
    <property type="evidence" value="ECO:0007669"/>
    <property type="project" value="UniProtKB-KW"/>
</dbReference>
<proteinExistence type="inferred from homology"/>
<dbReference type="InterPro" id="IPR050241">
    <property type="entry name" value="NAD-cap_RNA_hydrolase_NudC"/>
</dbReference>
<dbReference type="NCBIfam" id="NF001299">
    <property type="entry name" value="PRK00241.1"/>
    <property type="match status" value="1"/>
</dbReference>
<dbReference type="PANTHER" id="PTHR42904:SF6">
    <property type="entry name" value="NAD-CAPPED RNA HYDROLASE NUDT12"/>
    <property type="match status" value="1"/>
</dbReference>
<name>A0A931CTG4_9MICC</name>
<dbReference type="Gene3D" id="3.90.79.10">
    <property type="entry name" value="Nucleoside Triphosphate Pyrophosphohydrolase"/>
    <property type="match status" value="1"/>
</dbReference>
<reference evidence="11 12" key="1">
    <citation type="submission" date="2020-11" db="EMBL/GenBank/DDBJ databases">
        <title>Arthrobacter antarcticus sp. nov., isolated from Antarctic Soil.</title>
        <authorList>
            <person name="Li J."/>
        </authorList>
    </citation>
    <scope>NUCLEOTIDE SEQUENCE [LARGE SCALE GENOMIC DNA]</scope>
    <source>
        <strain evidence="11 12">Z1-20</strain>
    </source>
</reference>
<dbReference type="PROSITE" id="PS51462">
    <property type="entry name" value="NUDIX"/>
    <property type="match status" value="1"/>
</dbReference>
<dbReference type="InterPro" id="IPR000086">
    <property type="entry name" value="NUDIX_hydrolase_dom"/>
</dbReference>
<dbReference type="PROSITE" id="PS00893">
    <property type="entry name" value="NUDIX_BOX"/>
    <property type="match status" value="1"/>
</dbReference>